<evidence type="ECO:0000313" key="14">
    <source>
        <dbReference type="EMBL" id="AXE33734.1"/>
    </source>
</evidence>
<evidence type="ECO:0000256" key="1">
    <source>
        <dbReference type="ARBA" id="ARBA00004701"/>
    </source>
</evidence>
<evidence type="ECO:0000256" key="4">
    <source>
        <dbReference type="ARBA" id="ARBA00015132"/>
    </source>
</evidence>
<feature type="binding site" evidence="11">
    <location>
        <begin position="255"/>
        <end position="259"/>
    </location>
    <ligand>
        <name>substrate</name>
    </ligand>
</feature>
<dbReference type="InterPro" id="IPR017476">
    <property type="entry name" value="UDP-Glc/GDP-Man"/>
</dbReference>
<evidence type="ECO:0000256" key="2">
    <source>
        <dbReference type="ARBA" id="ARBA00006601"/>
    </source>
</evidence>
<dbReference type="KEGG" id="chrb:DK843_05025"/>
<accession>A0A344UEN6</accession>
<feature type="binding site" evidence="12">
    <location>
        <position position="86"/>
    </location>
    <ligand>
        <name>NAD(+)</name>
        <dbReference type="ChEBI" id="CHEBI:57540"/>
    </ligand>
</feature>
<dbReference type="InterPro" id="IPR028357">
    <property type="entry name" value="UDPglc_DH_bac"/>
</dbReference>
<reference evidence="14 15" key="1">
    <citation type="submission" date="2018-05" db="EMBL/GenBank/DDBJ databases">
        <title>Genome sequencing, assembly and analysis of the novel insecticidal bacterium, Chromobacterium phragmitis.</title>
        <authorList>
            <person name="Sparks M.E."/>
            <person name="Blackburn M.B."/>
            <person name="Gundersen-Rindal D.E."/>
        </authorList>
    </citation>
    <scope>NUCLEOTIDE SEQUENCE [LARGE SCALE GENOMIC DNA]</scope>
    <source>
        <strain evidence="14">IIBBL 274-1</strain>
    </source>
</reference>
<dbReference type="GO" id="GO:0006065">
    <property type="term" value="P:UDP-glucuronate biosynthetic process"/>
    <property type="evidence" value="ECO:0007669"/>
    <property type="project" value="UniProtKB-UniPathway"/>
</dbReference>
<dbReference type="InterPro" id="IPR036220">
    <property type="entry name" value="UDP-Glc/GDP-Man_DH_C_sf"/>
</dbReference>
<protein>
    <recommendedName>
        <fullName evidence="4 9">UDP-glucose 6-dehydrogenase</fullName>
        <ecNumber evidence="3 9">1.1.1.22</ecNumber>
    </recommendedName>
</protein>
<comment type="pathway">
    <text evidence="1">Nucleotide-sugar biosynthesis; UDP-alpha-D-glucuronate biosynthesis; UDP-alpha-D-glucuronate from UDP-alpha-D-glucose: step 1/1.</text>
</comment>
<feature type="binding site" evidence="12">
    <location>
        <position position="334"/>
    </location>
    <ligand>
        <name>NAD(+)</name>
        <dbReference type="ChEBI" id="CHEBI:57540"/>
    </ligand>
</feature>
<feature type="active site" description="Nucleophile" evidence="10">
    <location>
        <position position="266"/>
    </location>
</feature>
<dbReference type="GO" id="GO:0051287">
    <property type="term" value="F:NAD binding"/>
    <property type="evidence" value="ECO:0007669"/>
    <property type="project" value="InterPro"/>
</dbReference>
<evidence type="ECO:0000256" key="3">
    <source>
        <dbReference type="ARBA" id="ARBA00012954"/>
    </source>
</evidence>
<feature type="binding site" evidence="12">
    <location>
        <position position="158"/>
    </location>
    <ligand>
        <name>NAD(+)</name>
        <dbReference type="ChEBI" id="CHEBI:57540"/>
    </ligand>
</feature>
<dbReference type="InterPro" id="IPR014027">
    <property type="entry name" value="UDP-Glc/GDP-Man_DH_C"/>
</dbReference>
<dbReference type="InterPro" id="IPR008927">
    <property type="entry name" value="6-PGluconate_DH-like_C_sf"/>
</dbReference>
<dbReference type="FunFam" id="1.20.5.100:FF:000001">
    <property type="entry name" value="UDP-glucose 6-dehydrogenase"/>
    <property type="match status" value="1"/>
</dbReference>
<keyword evidence="5 9" id="KW-0560">Oxidoreductase</keyword>
<dbReference type="PIRSF" id="PIRSF000124">
    <property type="entry name" value="UDPglc_GDPman_dh"/>
    <property type="match status" value="1"/>
</dbReference>
<dbReference type="RefSeq" id="WP_114072705.1">
    <property type="nucleotide sequence ID" value="NZ_CP029554.1"/>
</dbReference>
<dbReference type="SMART" id="SM00984">
    <property type="entry name" value="UDPG_MGDP_dh_C"/>
    <property type="match status" value="1"/>
</dbReference>
<comment type="catalytic activity">
    <reaction evidence="7 9">
        <text>UDP-alpha-D-glucose + 2 NAD(+) + H2O = UDP-alpha-D-glucuronate + 2 NADH + 3 H(+)</text>
        <dbReference type="Rhea" id="RHEA:23596"/>
        <dbReference type="ChEBI" id="CHEBI:15377"/>
        <dbReference type="ChEBI" id="CHEBI:15378"/>
        <dbReference type="ChEBI" id="CHEBI:57540"/>
        <dbReference type="ChEBI" id="CHEBI:57945"/>
        <dbReference type="ChEBI" id="CHEBI:58052"/>
        <dbReference type="ChEBI" id="CHEBI:58885"/>
        <dbReference type="EC" id="1.1.1.22"/>
    </reaction>
</comment>
<dbReference type="AlphaFoldDB" id="A0A344UEN6"/>
<dbReference type="PIRSF" id="PIRSF500134">
    <property type="entry name" value="UDPglc_DH_bac"/>
    <property type="match status" value="1"/>
</dbReference>
<feature type="binding site" evidence="11">
    <location>
        <position position="210"/>
    </location>
    <ligand>
        <name>substrate</name>
    </ligand>
</feature>
<evidence type="ECO:0000256" key="10">
    <source>
        <dbReference type="PIRSR" id="PIRSR500134-1"/>
    </source>
</evidence>
<dbReference type="Proteomes" id="UP000252038">
    <property type="component" value="Chromosome"/>
</dbReference>
<feature type="domain" description="UDP-glucose/GDP-mannose dehydrogenase C-terminal" evidence="13">
    <location>
        <begin position="320"/>
        <end position="424"/>
    </location>
</feature>
<evidence type="ECO:0000256" key="8">
    <source>
        <dbReference type="ARBA" id="ARBA00053241"/>
    </source>
</evidence>
<feature type="binding site" evidence="12">
    <location>
        <position position="269"/>
    </location>
    <ligand>
        <name>NAD(+)</name>
        <dbReference type="ChEBI" id="CHEBI:57540"/>
    </ligand>
</feature>
<dbReference type="GO" id="GO:0003979">
    <property type="term" value="F:UDP-glucose 6-dehydrogenase activity"/>
    <property type="evidence" value="ECO:0007669"/>
    <property type="project" value="UniProtKB-EC"/>
</dbReference>
<dbReference type="UniPathway" id="UPA00038">
    <property type="reaction ID" value="UER00491"/>
</dbReference>
<comment type="function">
    <text evidence="8">Catalyzes the conversion of UDP-glucose into UDP-glucuronate, one of the precursors of teichuronic acid.</text>
</comment>
<evidence type="ECO:0000256" key="7">
    <source>
        <dbReference type="ARBA" id="ARBA00047473"/>
    </source>
</evidence>
<gene>
    <name evidence="14" type="ORF">DK843_05025</name>
</gene>
<dbReference type="NCBIfam" id="TIGR03026">
    <property type="entry name" value="NDP-sugDHase"/>
    <property type="match status" value="1"/>
</dbReference>
<sequence>MKITVIGSGYVGLVTGTCLAETGYNVCCLDVDPRKIEILQSGGIPIFEPGLEDMVKRNVAAGRLHFTTDVAESVAFGEVQFIAVGTPPDEDGSADLQYVLAAARNIARHMTDYRVVVDKSTVPVGTADKVRAAIADELAQRGADLPFSVVSNPEFLKEGAAIDDFMRPDRVVIGVDDERGAEIMRRLYKPFQRNHERVLLMDVRSAELTKYAANAMLATRISFMNELANLAETMGADIEQVRLGMGSDPRIGYHFLYPGVGYGGSCFPKDVKALVQTAKENGHTLRVLTAVEEANEVQKLRLVEKVVSRFGEDLSGRRFALWGLAFKPNTDDMREAPSRVIAEELTRRGATIAAFDPVAAHEAQRVMTGIAGIDFVDDMMKALQGADALLIVTEWKMFRAPDFDAIKQCLKQPLIFDGRNMYDPAWLREQGFDYHAIGR</sequence>
<feature type="binding site" evidence="11">
    <location>
        <position position="327"/>
    </location>
    <ligand>
        <name>substrate</name>
    </ligand>
</feature>
<name>A0A344UEN6_9NEIS</name>
<dbReference type="EC" id="1.1.1.22" evidence="3 9"/>
<dbReference type="InterPro" id="IPR001732">
    <property type="entry name" value="UDP-Glc/GDP-Man_DH_N"/>
</dbReference>
<evidence type="ECO:0000313" key="15">
    <source>
        <dbReference type="Proteomes" id="UP000252038"/>
    </source>
</evidence>
<evidence type="ECO:0000256" key="6">
    <source>
        <dbReference type="ARBA" id="ARBA00023027"/>
    </source>
</evidence>
<dbReference type="InterPro" id="IPR036291">
    <property type="entry name" value="NAD(P)-bd_dom_sf"/>
</dbReference>
<evidence type="ECO:0000256" key="5">
    <source>
        <dbReference type="ARBA" id="ARBA00023002"/>
    </source>
</evidence>
<evidence type="ECO:0000259" key="13">
    <source>
        <dbReference type="SMART" id="SM00984"/>
    </source>
</evidence>
<dbReference type="Pfam" id="PF03720">
    <property type="entry name" value="UDPG_MGDP_dh_C"/>
    <property type="match status" value="1"/>
</dbReference>
<dbReference type="InterPro" id="IPR014026">
    <property type="entry name" value="UDP-Glc/GDP-Man_DH_dimer"/>
</dbReference>
<proteinExistence type="inferred from homology"/>
<dbReference type="SUPFAM" id="SSF48179">
    <property type="entry name" value="6-phosphogluconate dehydrogenase C-terminal domain-like"/>
    <property type="match status" value="1"/>
</dbReference>
<evidence type="ECO:0000256" key="11">
    <source>
        <dbReference type="PIRSR" id="PIRSR500134-2"/>
    </source>
</evidence>
<dbReference type="PANTHER" id="PTHR43750:SF3">
    <property type="entry name" value="UDP-GLUCOSE 6-DEHYDROGENASE TUAD"/>
    <property type="match status" value="1"/>
</dbReference>
<dbReference type="GO" id="GO:0000271">
    <property type="term" value="P:polysaccharide biosynthetic process"/>
    <property type="evidence" value="ECO:0007669"/>
    <property type="project" value="InterPro"/>
</dbReference>
<feature type="binding site" evidence="12">
    <location>
        <position position="35"/>
    </location>
    <ligand>
        <name>NAD(+)</name>
        <dbReference type="ChEBI" id="CHEBI:57540"/>
    </ligand>
</feature>
<feature type="binding site" evidence="12">
    <location>
        <position position="30"/>
    </location>
    <ligand>
        <name>NAD(+)</name>
        <dbReference type="ChEBI" id="CHEBI:57540"/>
    </ligand>
</feature>
<comment type="similarity">
    <text evidence="2 9">Belongs to the UDP-glucose/GDP-mannose dehydrogenase family.</text>
</comment>
<organism evidence="14 15">
    <name type="scientific">Chromobacterium phragmitis</name>
    <dbReference type="NCBI Taxonomy" id="2202141"/>
    <lineage>
        <taxon>Bacteria</taxon>
        <taxon>Pseudomonadati</taxon>
        <taxon>Pseudomonadota</taxon>
        <taxon>Betaproteobacteria</taxon>
        <taxon>Neisseriales</taxon>
        <taxon>Chromobacteriaceae</taxon>
        <taxon>Chromobacterium</taxon>
    </lineage>
</organism>
<dbReference type="PANTHER" id="PTHR43750">
    <property type="entry name" value="UDP-GLUCOSE 6-DEHYDROGENASE TUAD"/>
    <property type="match status" value="1"/>
</dbReference>
<keyword evidence="6 9" id="KW-0520">NAD</keyword>
<feature type="binding site" evidence="11">
    <location>
        <position position="263"/>
    </location>
    <ligand>
        <name>substrate</name>
    </ligand>
</feature>
<dbReference type="SUPFAM" id="SSF52413">
    <property type="entry name" value="UDP-glucose/GDP-mannose dehydrogenase C-terminal domain"/>
    <property type="match status" value="1"/>
</dbReference>
<feature type="binding site" evidence="11">
    <location>
        <begin position="155"/>
        <end position="158"/>
    </location>
    <ligand>
        <name>substrate</name>
    </ligand>
</feature>
<dbReference type="Gene3D" id="1.20.5.100">
    <property type="entry name" value="Cytochrome c1, transmembrane anchor, C-terminal"/>
    <property type="match status" value="1"/>
</dbReference>
<evidence type="ECO:0000256" key="12">
    <source>
        <dbReference type="PIRSR" id="PIRSR500134-3"/>
    </source>
</evidence>
<dbReference type="Pfam" id="PF00984">
    <property type="entry name" value="UDPG_MGDP_dh"/>
    <property type="match status" value="1"/>
</dbReference>
<dbReference type="Gene3D" id="3.40.50.720">
    <property type="entry name" value="NAD(P)-binding Rossmann-like Domain"/>
    <property type="match status" value="2"/>
</dbReference>
<evidence type="ECO:0000256" key="9">
    <source>
        <dbReference type="PIRNR" id="PIRNR000124"/>
    </source>
</evidence>
<dbReference type="SUPFAM" id="SSF51735">
    <property type="entry name" value="NAD(P)-binding Rossmann-fold domains"/>
    <property type="match status" value="1"/>
</dbReference>
<dbReference type="EMBL" id="CP029554">
    <property type="protein sequence ID" value="AXE33734.1"/>
    <property type="molecule type" value="Genomic_DNA"/>
</dbReference>
<dbReference type="Pfam" id="PF03721">
    <property type="entry name" value="UDPG_MGDP_dh_N"/>
    <property type="match status" value="1"/>
</dbReference>
<feature type="binding site" evidence="12">
    <location>
        <position position="121"/>
    </location>
    <ligand>
        <name>NAD(+)</name>
        <dbReference type="ChEBI" id="CHEBI:57540"/>
    </ligand>
</feature>